<dbReference type="PANTHER" id="PTHR33516">
    <property type="entry name" value="LEXA REPRESSOR"/>
    <property type="match status" value="1"/>
</dbReference>
<gene>
    <name evidence="9" type="ORF">HALTITAN_0891</name>
</gene>
<dbReference type="GO" id="GO:0006281">
    <property type="term" value="P:DNA repair"/>
    <property type="evidence" value="ECO:0007669"/>
    <property type="project" value="UniProtKB-KW"/>
</dbReference>
<evidence type="ECO:0000313" key="10">
    <source>
        <dbReference type="Proteomes" id="UP000011651"/>
    </source>
</evidence>
<dbReference type="GO" id="GO:0009432">
    <property type="term" value="P:SOS response"/>
    <property type="evidence" value="ECO:0007669"/>
    <property type="project" value="UniProtKB-KW"/>
</dbReference>
<feature type="domain" description="Peptidase S24/S26A/S26B/S26C" evidence="8">
    <location>
        <begin position="29"/>
        <end position="144"/>
    </location>
</feature>
<keyword evidence="4 7" id="KW-0068">Autocatalytic cleavage</keyword>
<keyword evidence="3 7" id="KW-0378">Hydrolase</keyword>
<dbReference type="PRINTS" id="PR00726">
    <property type="entry name" value="LEXASERPTASE"/>
</dbReference>
<dbReference type="EMBL" id="AOPO01000002">
    <property type="protein sequence ID" value="ELY22314.1"/>
    <property type="molecule type" value="Genomic_DNA"/>
</dbReference>
<dbReference type="InterPro" id="IPR006197">
    <property type="entry name" value="Peptidase_S24_LexA"/>
</dbReference>
<sequence length="157" mass="17031">MESRGEHGMSMHLSVLGRVDTTSPPLKLPLAAGEVRTGFPSPADDYLEAELDLVDHLVQHPSATYYLRAKGTSMTGVGIYDGDLLIVDRSLEPKLGHIVIMSVDGELTCKKLGKIGNRPYLIASNPEFRPIPLDGKECQVWGVVTHNIHSLAPGFSV</sequence>
<dbReference type="PANTHER" id="PTHR33516:SF2">
    <property type="entry name" value="LEXA REPRESSOR-RELATED"/>
    <property type="match status" value="1"/>
</dbReference>
<organism evidence="9 10">
    <name type="scientific">Vreelandella titanicae BH1</name>
    <dbReference type="NCBI Taxonomy" id="1204738"/>
    <lineage>
        <taxon>Bacteria</taxon>
        <taxon>Pseudomonadati</taxon>
        <taxon>Pseudomonadota</taxon>
        <taxon>Gammaproteobacteria</taxon>
        <taxon>Oceanospirillales</taxon>
        <taxon>Halomonadaceae</taxon>
        <taxon>Vreelandella</taxon>
    </lineage>
</organism>
<evidence type="ECO:0000256" key="2">
    <source>
        <dbReference type="ARBA" id="ARBA00022763"/>
    </source>
</evidence>
<protein>
    <submittedName>
        <fullName evidence="9">Peptidase S24/S26A/S26B/S26C, beta-ribbon domain</fullName>
    </submittedName>
</protein>
<dbReference type="InterPro" id="IPR015927">
    <property type="entry name" value="Peptidase_S24_S26A/B/C"/>
</dbReference>
<evidence type="ECO:0000256" key="7">
    <source>
        <dbReference type="RuleBase" id="RU003991"/>
    </source>
</evidence>
<evidence type="ECO:0000256" key="4">
    <source>
        <dbReference type="ARBA" id="ARBA00022813"/>
    </source>
</evidence>
<evidence type="ECO:0000256" key="5">
    <source>
        <dbReference type="ARBA" id="ARBA00023204"/>
    </source>
</evidence>
<dbReference type="GO" id="GO:0003677">
    <property type="term" value="F:DNA binding"/>
    <property type="evidence" value="ECO:0007669"/>
    <property type="project" value="InterPro"/>
</dbReference>
<evidence type="ECO:0000256" key="3">
    <source>
        <dbReference type="ARBA" id="ARBA00022801"/>
    </source>
</evidence>
<dbReference type="Gene3D" id="2.10.109.10">
    <property type="entry name" value="Umud Fragment, subunit A"/>
    <property type="match status" value="1"/>
</dbReference>
<comment type="similarity">
    <text evidence="1 7">Belongs to the peptidase S24 family.</text>
</comment>
<accession>L9UBQ9</accession>
<dbReference type="InterPro" id="IPR039418">
    <property type="entry name" value="LexA-like"/>
</dbReference>
<evidence type="ECO:0000256" key="6">
    <source>
        <dbReference type="ARBA" id="ARBA00023236"/>
    </source>
</evidence>
<dbReference type="GO" id="GO:0016787">
    <property type="term" value="F:hydrolase activity"/>
    <property type="evidence" value="ECO:0007669"/>
    <property type="project" value="UniProtKB-KW"/>
</dbReference>
<name>L9UBQ9_9GAMM</name>
<comment type="caution">
    <text evidence="9">The sequence shown here is derived from an EMBL/GenBank/DDBJ whole genome shotgun (WGS) entry which is preliminary data.</text>
</comment>
<dbReference type="PATRIC" id="fig|1204738.3.peg.1346"/>
<dbReference type="AlphaFoldDB" id="L9UBQ9"/>
<dbReference type="NCBIfam" id="NF007621">
    <property type="entry name" value="PRK10276.1"/>
    <property type="match status" value="1"/>
</dbReference>
<dbReference type="GO" id="GO:0006355">
    <property type="term" value="P:regulation of DNA-templated transcription"/>
    <property type="evidence" value="ECO:0007669"/>
    <property type="project" value="InterPro"/>
</dbReference>
<dbReference type="CDD" id="cd06529">
    <property type="entry name" value="S24_LexA-like"/>
    <property type="match status" value="1"/>
</dbReference>
<dbReference type="Pfam" id="PF00717">
    <property type="entry name" value="Peptidase_S24"/>
    <property type="match status" value="1"/>
</dbReference>
<keyword evidence="6" id="KW-0742">SOS response</keyword>
<reference evidence="9 10" key="1">
    <citation type="journal article" date="2013" name="Genome Announc.">
        <title>Draft Genome of the Marine Gammaproteobacterium Halomonas titanicae.</title>
        <authorList>
            <person name="Sanchez-Porro C."/>
            <person name="de la Haba R.R."/>
            <person name="Cruz-Hernandez N."/>
            <person name="Gonzalez J.M."/>
            <person name="Reyes-Guirao C."/>
            <person name="Navarro-Sampedro L."/>
            <person name="Carballo M."/>
            <person name="Ventosa A."/>
        </authorList>
    </citation>
    <scope>NUCLEOTIDE SEQUENCE [LARGE SCALE GENOMIC DNA]</scope>
    <source>
        <strain evidence="9 10">BH1</strain>
    </source>
</reference>
<evidence type="ECO:0000259" key="8">
    <source>
        <dbReference type="Pfam" id="PF00717"/>
    </source>
</evidence>
<proteinExistence type="inferred from homology"/>
<keyword evidence="2" id="KW-0227">DNA damage</keyword>
<dbReference type="Proteomes" id="UP000011651">
    <property type="component" value="Unassembled WGS sequence"/>
</dbReference>
<dbReference type="InterPro" id="IPR036286">
    <property type="entry name" value="LexA/Signal_pep-like_sf"/>
</dbReference>
<keyword evidence="5" id="KW-0234">DNA repair</keyword>
<evidence type="ECO:0000313" key="9">
    <source>
        <dbReference type="EMBL" id="ELY22314.1"/>
    </source>
</evidence>
<evidence type="ECO:0000256" key="1">
    <source>
        <dbReference type="ARBA" id="ARBA00007484"/>
    </source>
</evidence>
<dbReference type="InterPro" id="IPR050077">
    <property type="entry name" value="LexA_repressor"/>
</dbReference>
<dbReference type="MEROPS" id="S24.003"/>
<dbReference type="SUPFAM" id="SSF51306">
    <property type="entry name" value="LexA/Signal peptidase"/>
    <property type="match status" value="1"/>
</dbReference>